<feature type="transmembrane region" description="Helical" evidence="7">
    <location>
        <begin position="131"/>
        <end position="154"/>
    </location>
</feature>
<feature type="transmembrane region" description="Helical" evidence="7">
    <location>
        <begin position="90"/>
        <end position="110"/>
    </location>
</feature>
<protein>
    <recommendedName>
        <fullName evidence="8">ABC transmembrane type-1 domain-containing protein</fullName>
    </recommendedName>
</protein>
<keyword evidence="3" id="KW-1003">Cell membrane</keyword>
<dbReference type="CDD" id="cd06261">
    <property type="entry name" value="TM_PBP2"/>
    <property type="match status" value="1"/>
</dbReference>
<evidence type="ECO:0000256" key="1">
    <source>
        <dbReference type="ARBA" id="ARBA00004651"/>
    </source>
</evidence>
<comment type="caution">
    <text evidence="9">The sequence shown here is derived from an EMBL/GenBank/DDBJ whole genome shotgun (WGS) entry which is preliminary data.</text>
</comment>
<dbReference type="InterPro" id="IPR035906">
    <property type="entry name" value="MetI-like_sf"/>
</dbReference>
<comment type="subcellular location">
    <subcellularLocation>
        <location evidence="1">Cell membrane</location>
        <topology evidence="1">Multi-pass membrane protein</topology>
    </subcellularLocation>
</comment>
<evidence type="ECO:0000259" key="8">
    <source>
        <dbReference type="PROSITE" id="PS50928"/>
    </source>
</evidence>
<sequence>EDFSFFNYIVMLKSFSVGLYYFNSGIVTSSVVGGVLLISSLAGYAIAKGSFRGKYFIFLLILATMMVPFQIIVVPLYILMLKIKLYDTRLALILPVMANGYSIFLMIQYMKSIPDELLDAARIDGCNELKIMWQIVLPLCKPVLAALAVLNFLWNWNSFLWPLIALEDMNKFTIPIGIAFYQQQFSVYYGTMMAAATVAIIPVLILFVLVQRYVVRGIALTGLKL</sequence>
<evidence type="ECO:0000256" key="7">
    <source>
        <dbReference type="SAM" id="Phobius"/>
    </source>
</evidence>
<keyword evidence="6 7" id="KW-0472">Membrane</keyword>
<dbReference type="PROSITE" id="PS50928">
    <property type="entry name" value="ABC_TM1"/>
    <property type="match status" value="1"/>
</dbReference>
<keyword evidence="5 7" id="KW-1133">Transmembrane helix</keyword>
<dbReference type="SUPFAM" id="SSF161098">
    <property type="entry name" value="MetI-like"/>
    <property type="match status" value="1"/>
</dbReference>
<dbReference type="EMBL" id="BARU01004351">
    <property type="protein sequence ID" value="GAH19845.1"/>
    <property type="molecule type" value="Genomic_DNA"/>
</dbReference>
<feature type="domain" description="ABC transmembrane type-1" evidence="8">
    <location>
        <begin position="21"/>
        <end position="210"/>
    </location>
</feature>
<feature type="transmembrane region" description="Helical" evidence="7">
    <location>
        <begin position="56"/>
        <end position="78"/>
    </location>
</feature>
<reference evidence="9" key="1">
    <citation type="journal article" date="2014" name="Front. Microbiol.">
        <title>High frequency of phylogenetically diverse reductive dehalogenase-homologous genes in deep subseafloor sedimentary metagenomes.</title>
        <authorList>
            <person name="Kawai M."/>
            <person name="Futagami T."/>
            <person name="Toyoda A."/>
            <person name="Takaki Y."/>
            <person name="Nishi S."/>
            <person name="Hori S."/>
            <person name="Arai W."/>
            <person name="Tsubouchi T."/>
            <person name="Morono Y."/>
            <person name="Uchiyama I."/>
            <person name="Ito T."/>
            <person name="Fujiyama A."/>
            <person name="Inagaki F."/>
            <person name="Takami H."/>
        </authorList>
    </citation>
    <scope>NUCLEOTIDE SEQUENCE</scope>
    <source>
        <strain evidence="9">Expedition CK06-06</strain>
    </source>
</reference>
<evidence type="ECO:0000256" key="4">
    <source>
        <dbReference type="ARBA" id="ARBA00022692"/>
    </source>
</evidence>
<feature type="transmembrane region" description="Helical" evidence="7">
    <location>
        <begin position="20"/>
        <end position="44"/>
    </location>
</feature>
<evidence type="ECO:0000256" key="2">
    <source>
        <dbReference type="ARBA" id="ARBA00022448"/>
    </source>
</evidence>
<feature type="non-terminal residue" evidence="9">
    <location>
        <position position="1"/>
    </location>
</feature>
<proteinExistence type="predicted"/>
<keyword evidence="2" id="KW-0813">Transport</keyword>
<evidence type="ECO:0000256" key="5">
    <source>
        <dbReference type="ARBA" id="ARBA00022989"/>
    </source>
</evidence>
<organism evidence="9">
    <name type="scientific">marine sediment metagenome</name>
    <dbReference type="NCBI Taxonomy" id="412755"/>
    <lineage>
        <taxon>unclassified sequences</taxon>
        <taxon>metagenomes</taxon>
        <taxon>ecological metagenomes</taxon>
    </lineage>
</organism>
<evidence type="ECO:0000313" key="9">
    <source>
        <dbReference type="EMBL" id="GAH19845.1"/>
    </source>
</evidence>
<evidence type="ECO:0000256" key="3">
    <source>
        <dbReference type="ARBA" id="ARBA00022475"/>
    </source>
</evidence>
<keyword evidence="4 7" id="KW-0812">Transmembrane</keyword>
<dbReference type="PANTHER" id="PTHR43744:SF12">
    <property type="entry name" value="ABC TRANSPORTER PERMEASE PROTEIN MG189-RELATED"/>
    <property type="match status" value="1"/>
</dbReference>
<dbReference type="GO" id="GO:0055085">
    <property type="term" value="P:transmembrane transport"/>
    <property type="evidence" value="ECO:0007669"/>
    <property type="project" value="InterPro"/>
</dbReference>
<dbReference type="InterPro" id="IPR000515">
    <property type="entry name" value="MetI-like"/>
</dbReference>
<dbReference type="Gene3D" id="1.10.3720.10">
    <property type="entry name" value="MetI-like"/>
    <property type="match status" value="1"/>
</dbReference>
<accession>X1EHJ6</accession>
<feature type="transmembrane region" description="Helical" evidence="7">
    <location>
        <begin position="187"/>
        <end position="210"/>
    </location>
</feature>
<dbReference type="GO" id="GO:0005886">
    <property type="term" value="C:plasma membrane"/>
    <property type="evidence" value="ECO:0007669"/>
    <property type="project" value="UniProtKB-SubCell"/>
</dbReference>
<dbReference type="AlphaFoldDB" id="X1EHJ6"/>
<gene>
    <name evidence="9" type="ORF">S03H2_08808</name>
</gene>
<name>X1EHJ6_9ZZZZ</name>
<dbReference type="Pfam" id="PF00528">
    <property type="entry name" value="BPD_transp_1"/>
    <property type="match status" value="1"/>
</dbReference>
<evidence type="ECO:0000256" key="6">
    <source>
        <dbReference type="ARBA" id="ARBA00023136"/>
    </source>
</evidence>
<dbReference type="PANTHER" id="PTHR43744">
    <property type="entry name" value="ABC TRANSPORTER PERMEASE PROTEIN MG189-RELATED-RELATED"/>
    <property type="match status" value="1"/>
</dbReference>